<keyword evidence="3" id="KW-1185">Reference proteome</keyword>
<gene>
    <name evidence="2" type="ORF">B0H16DRAFT_1346804</name>
</gene>
<comment type="caution">
    <text evidence="2">The sequence shown here is derived from an EMBL/GenBank/DDBJ whole genome shotgun (WGS) entry which is preliminary data.</text>
</comment>
<proteinExistence type="predicted"/>
<accession>A0AAD7GSD4</accession>
<evidence type="ECO:0000313" key="2">
    <source>
        <dbReference type="EMBL" id="KAJ7704261.1"/>
    </source>
</evidence>
<dbReference type="EMBL" id="JARKIB010000488">
    <property type="protein sequence ID" value="KAJ7704261.1"/>
    <property type="molecule type" value="Genomic_DNA"/>
</dbReference>
<sequence length="222" mass="24370">METDTAVTSPEGENRTGTNIPVCPPAAASWFRTVYSQISVDDLGGAYNALLLSFTQLERVYRWSQSPGQLPVVGRPGAIGKWVTAGRGGRGRGGPMGQGRGPNIGTSAEFATEWWTWWGLLQPAWRTRDAKNPLRFLRTGYPATHGDWGVLRQPGQNGVLSLVAGVYWWGKKLLVENRSEDRESWEEAVADLKWVVDGLRAAEIGEGGSEIESDELRTDVDI</sequence>
<evidence type="ECO:0000313" key="3">
    <source>
        <dbReference type="Proteomes" id="UP001215598"/>
    </source>
</evidence>
<protein>
    <submittedName>
        <fullName evidence="2">Uncharacterized protein</fullName>
    </submittedName>
</protein>
<reference evidence="2" key="1">
    <citation type="submission" date="2023-03" db="EMBL/GenBank/DDBJ databases">
        <title>Massive genome expansion in bonnet fungi (Mycena s.s.) driven by repeated elements and novel gene families across ecological guilds.</title>
        <authorList>
            <consortium name="Lawrence Berkeley National Laboratory"/>
            <person name="Harder C.B."/>
            <person name="Miyauchi S."/>
            <person name="Viragh M."/>
            <person name="Kuo A."/>
            <person name="Thoen E."/>
            <person name="Andreopoulos B."/>
            <person name="Lu D."/>
            <person name="Skrede I."/>
            <person name="Drula E."/>
            <person name="Henrissat B."/>
            <person name="Morin E."/>
            <person name="Kohler A."/>
            <person name="Barry K."/>
            <person name="LaButti K."/>
            <person name="Morin E."/>
            <person name="Salamov A."/>
            <person name="Lipzen A."/>
            <person name="Mereny Z."/>
            <person name="Hegedus B."/>
            <person name="Baldrian P."/>
            <person name="Stursova M."/>
            <person name="Weitz H."/>
            <person name="Taylor A."/>
            <person name="Grigoriev I.V."/>
            <person name="Nagy L.G."/>
            <person name="Martin F."/>
            <person name="Kauserud H."/>
        </authorList>
    </citation>
    <scope>NUCLEOTIDE SEQUENCE</scope>
    <source>
        <strain evidence="2">CBHHK182m</strain>
    </source>
</reference>
<dbReference type="AlphaFoldDB" id="A0AAD7GSD4"/>
<evidence type="ECO:0000256" key="1">
    <source>
        <dbReference type="SAM" id="MobiDB-lite"/>
    </source>
</evidence>
<organism evidence="2 3">
    <name type="scientific">Mycena metata</name>
    <dbReference type="NCBI Taxonomy" id="1033252"/>
    <lineage>
        <taxon>Eukaryota</taxon>
        <taxon>Fungi</taxon>
        <taxon>Dikarya</taxon>
        <taxon>Basidiomycota</taxon>
        <taxon>Agaricomycotina</taxon>
        <taxon>Agaricomycetes</taxon>
        <taxon>Agaricomycetidae</taxon>
        <taxon>Agaricales</taxon>
        <taxon>Marasmiineae</taxon>
        <taxon>Mycenaceae</taxon>
        <taxon>Mycena</taxon>
    </lineage>
</organism>
<dbReference type="Proteomes" id="UP001215598">
    <property type="component" value="Unassembled WGS sequence"/>
</dbReference>
<name>A0AAD7GSD4_9AGAR</name>
<feature type="region of interest" description="Disordered" evidence="1">
    <location>
        <begin position="1"/>
        <end position="22"/>
    </location>
</feature>